<keyword evidence="2 4" id="KW-0560">Oxidoreductase</keyword>
<dbReference type="PIRSF" id="PIRSF000857">
    <property type="entry name" value="PAPS_reductase"/>
    <property type="match status" value="1"/>
</dbReference>
<dbReference type="HAMAP" id="MF_00063">
    <property type="entry name" value="CysH"/>
    <property type="match status" value="1"/>
</dbReference>
<keyword evidence="4" id="KW-0963">Cytoplasm</keyword>
<comment type="caution">
    <text evidence="6">The sequence shown here is derived from an EMBL/GenBank/DDBJ whole genome shotgun (WGS) entry which is preliminary data.</text>
</comment>
<dbReference type="SUPFAM" id="SSF52402">
    <property type="entry name" value="Adenine nucleotide alpha hydrolases-like"/>
    <property type="match status" value="1"/>
</dbReference>
<sequence length="258" mass="28353">MRPTLPPRASPLEVNKTRAAERATSLAANLARRYRGAGAQEILHAAIADLFHGRIALVSSFGADSAVLLDLVAKIDPATPVLFIDTGMLFEETLAYRDDLAARLGLTDVRTIGPKPERLARLDPENFLWQSNPDLCCRIRKVEPLAEAIGDFPAWISGRKRFQNAFRAELPVFEADGTRIKVNPLADWTAKDVEDYRVAHDLPAHPMVQHGFLSIGCMPCTSRVKPGEDPRAGRWRGKDKTECGIHMPIAPEAEGSGI</sequence>
<keyword evidence="4" id="KW-0408">Iron</keyword>
<keyword evidence="4" id="KW-0411">Iron-sulfur</keyword>
<dbReference type="GO" id="GO:0043866">
    <property type="term" value="F:adenylyl-sulfate reductase (thioredoxin) activity"/>
    <property type="evidence" value="ECO:0007669"/>
    <property type="project" value="UniProtKB-EC"/>
</dbReference>
<dbReference type="Gene3D" id="3.40.50.620">
    <property type="entry name" value="HUPs"/>
    <property type="match status" value="1"/>
</dbReference>
<reference evidence="6 7" key="1">
    <citation type="submission" date="2019-02" db="EMBL/GenBank/DDBJ databases">
        <title>Hansschlegelia quercus sp. nov., a novel methylotrophic bacterium from buds of oak (Quercus robur L.).</title>
        <authorList>
            <person name="Agafonova N.V."/>
            <person name="Kaparullina E.N."/>
            <person name="Grouzdev D.S."/>
            <person name="Doronina N.V."/>
        </authorList>
    </citation>
    <scope>NUCLEOTIDE SEQUENCE [LARGE SCALE GENOMIC DNA]</scope>
    <source>
        <strain evidence="6 7">Dub</strain>
    </source>
</reference>
<dbReference type="NCBIfam" id="NF002537">
    <property type="entry name" value="PRK02090.1"/>
    <property type="match status" value="1"/>
</dbReference>
<dbReference type="InterPro" id="IPR002500">
    <property type="entry name" value="PAPS_reduct_dom"/>
</dbReference>
<comment type="pathway">
    <text evidence="3 4">Sulfur metabolism; hydrogen sulfide biosynthesis; sulfite from sulfate.</text>
</comment>
<comment type="subcellular location">
    <subcellularLocation>
        <location evidence="4">Cytoplasm</location>
    </subcellularLocation>
</comment>
<feature type="binding site" evidence="4">
    <location>
        <position position="136"/>
    </location>
    <ligand>
        <name>[4Fe-4S] cluster</name>
        <dbReference type="ChEBI" id="CHEBI:49883"/>
    </ligand>
</feature>
<comment type="catalytic activity">
    <reaction evidence="4">
        <text>[thioredoxin]-disulfide + sulfite + AMP + 2 H(+) = adenosine 5'-phosphosulfate + [thioredoxin]-dithiol</text>
        <dbReference type="Rhea" id="RHEA:21976"/>
        <dbReference type="Rhea" id="RHEA-COMP:10698"/>
        <dbReference type="Rhea" id="RHEA-COMP:10700"/>
        <dbReference type="ChEBI" id="CHEBI:15378"/>
        <dbReference type="ChEBI" id="CHEBI:17359"/>
        <dbReference type="ChEBI" id="CHEBI:29950"/>
        <dbReference type="ChEBI" id="CHEBI:50058"/>
        <dbReference type="ChEBI" id="CHEBI:58243"/>
        <dbReference type="ChEBI" id="CHEBI:456215"/>
        <dbReference type="EC" id="1.8.4.10"/>
    </reaction>
</comment>
<dbReference type="NCBIfam" id="TIGR00434">
    <property type="entry name" value="cysH"/>
    <property type="match status" value="1"/>
</dbReference>
<feature type="active site" description="Nucleophile; cysteine thiosulfonate intermediate" evidence="4">
    <location>
        <position position="243"/>
    </location>
</feature>
<keyword evidence="7" id="KW-1185">Reference proteome</keyword>
<dbReference type="GO" id="GO:0005737">
    <property type="term" value="C:cytoplasm"/>
    <property type="evidence" value="ECO:0007669"/>
    <property type="project" value="UniProtKB-SubCell"/>
</dbReference>
<protein>
    <recommendedName>
        <fullName evidence="4">Adenosine 5'-phosphosulfate reductase</fullName>
        <shortName evidence="4">APS reductase</shortName>
        <ecNumber evidence="4">1.8.4.10</ecNumber>
    </recommendedName>
    <alternativeName>
        <fullName evidence="4">5'-adenylylsulfate reductase</fullName>
    </alternativeName>
    <alternativeName>
        <fullName evidence="4">Thioredoxin-dependent 5'-adenylylsulfate reductase</fullName>
    </alternativeName>
</protein>
<feature type="binding site" evidence="4">
    <location>
        <position position="137"/>
    </location>
    <ligand>
        <name>[4Fe-4S] cluster</name>
        <dbReference type="ChEBI" id="CHEBI:49883"/>
    </ligand>
</feature>
<feature type="binding site" evidence="4">
    <location>
        <position position="217"/>
    </location>
    <ligand>
        <name>[4Fe-4S] cluster</name>
        <dbReference type="ChEBI" id="CHEBI:49883"/>
    </ligand>
</feature>
<evidence type="ECO:0000313" key="6">
    <source>
        <dbReference type="EMBL" id="TBN54032.1"/>
    </source>
</evidence>
<evidence type="ECO:0000256" key="1">
    <source>
        <dbReference type="ARBA" id="ARBA00009732"/>
    </source>
</evidence>
<comment type="cofactor">
    <cofactor evidence="4">
        <name>[4Fe-4S] cluster</name>
        <dbReference type="ChEBI" id="CHEBI:49883"/>
    </cofactor>
    <text evidence="4">Binds 1 [4Fe-4S] cluster per subunit.</text>
</comment>
<dbReference type="PANTHER" id="PTHR46509">
    <property type="entry name" value="PHOSPHOADENOSINE PHOSPHOSULFATE REDUCTASE"/>
    <property type="match status" value="1"/>
</dbReference>
<comment type="function">
    <text evidence="4">Catalyzes the formation of sulfite from adenosine 5'-phosphosulfate (APS) using thioredoxin as an electron donor.</text>
</comment>
<feature type="domain" description="Phosphoadenosine phosphosulphate reductase" evidence="5">
    <location>
        <begin position="55"/>
        <end position="222"/>
    </location>
</feature>
<dbReference type="AlphaFoldDB" id="A0A4Q9GIU8"/>
<dbReference type="OrthoDB" id="9794018at2"/>
<keyword evidence="4" id="KW-0479">Metal-binding</keyword>
<dbReference type="InterPro" id="IPR014729">
    <property type="entry name" value="Rossmann-like_a/b/a_fold"/>
</dbReference>
<evidence type="ECO:0000256" key="2">
    <source>
        <dbReference type="ARBA" id="ARBA00023002"/>
    </source>
</evidence>
<dbReference type="EMBL" id="SIUB01000003">
    <property type="protein sequence ID" value="TBN54032.1"/>
    <property type="molecule type" value="Genomic_DNA"/>
</dbReference>
<name>A0A4Q9GIU8_9HYPH</name>
<evidence type="ECO:0000259" key="5">
    <source>
        <dbReference type="Pfam" id="PF01507"/>
    </source>
</evidence>
<dbReference type="PANTHER" id="PTHR46509:SF1">
    <property type="entry name" value="PHOSPHOADENOSINE PHOSPHOSULFATE REDUCTASE"/>
    <property type="match status" value="1"/>
</dbReference>
<evidence type="ECO:0000313" key="7">
    <source>
        <dbReference type="Proteomes" id="UP000291613"/>
    </source>
</evidence>
<dbReference type="GO" id="GO:0051539">
    <property type="term" value="F:4 iron, 4 sulfur cluster binding"/>
    <property type="evidence" value="ECO:0007669"/>
    <property type="project" value="UniProtKB-UniRule"/>
</dbReference>
<dbReference type="CDD" id="cd23945">
    <property type="entry name" value="PAPS_reductase"/>
    <property type="match status" value="1"/>
</dbReference>
<dbReference type="Proteomes" id="UP000291613">
    <property type="component" value="Unassembled WGS sequence"/>
</dbReference>
<comment type="similarity">
    <text evidence="1 4">Belongs to the PAPS reductase family. CysH subfamily.</text>
</comment>
<gene>
    <name evidence="4" type="primary">cysH</name>
    <name evidence="6" type="ORF">EYR15_09300</name>
</gene>
<feature type="binding site" evidence="4">
    <location>
        <position position="220"/>
    </location>
    <ligand>
        <name>[4Fe-4S] cluster</name>
        <dbReference type="ChEBI" id="CHEBI:49883"/>
    </ligand>
</feature>
<dbReference type="Pfam" id="PF01507">
    <property type="entry name" value="PAPS_reduct"/>
    <property type="match status" value="1"/>
</dbReference>
<evidence type="ECO:0000256" key="3">
    <source>
        <dbReference type="ARBA" id="ARBA00024327"/>
    </source>
</evidence>
<dbReference type="GO" id="GO:0019379">
    <property type="term" value="P:sulfate assimilation, phosphoadenylyl sulfate reduction by phosphoadenylyl-sulfate reductase (thioredoxin)"/>
    <property type="evidence" value="ECO:0007669"/>
    <property type="project" value="UniProtKB-UniRule"/>
</dbReference>
<dbReference type="GO" id="GO:0004604">
    <property type="term" value="F:phosphoadenylyl-sulfate reductase (thioredoxin) activity"/>
    <property type="evidence" value="ECO:0007669"/>
    <property type="project" value="UniProtKB-UniRule"/>
</dbReference>
<dbReference type="EC" id="1.8.4.10" evidence="4"/>
<organism evidence="6 7">
    <name type="scientific">Hansschlegelia quercus</name>
    <dbReference type="NCBI Taxonomy" id="2528245"/>
    <lineage>
        <taxon>Bacteria</taxon>
        <taxon>Pseudomonadati</taxon>
        <taxon>Pseudomonadota</taxon>
        <taxon>Alphaproteobacteria</taxon>
        <taxon>Hyphomicrobiales</taxon>
        <taxon>Methylopilaceae</taxon>
        <taxon>Hansschlegelia</taxon>
    </lineage>
</organism>
<dbReference type="GO" id="GO:0070814">
    <property type="term" value="P:hydrogen sulfide biosynthetic process"/>
    <property type="evidence" value="ECO:0007669"/>
    <property type="project" value="UniProtKB-UniRule"/>
</dbReference>
<dbReference type="InterPro" id="IPR004511">
    <property type="entry name" value="PAPS/APS_Rdtase"/>
</dbReference>
<dbReference type="RefSeq" id="WP_131003300.1">
    <property type="nucleotide sequence ID" value="NZ_JBHSZR010000003.1"/>
</dbReference>
<proteinExistence type="inferred from homology"/>
<accession>A0A4Q9GIU8</accession>
<dbReference type="GO" id="GO:0046872">
    <property type="term" value="F:metal ion binding"/>
    <property type="evidence" value="ECO:0007669"/>
    <property type="project" value="UniProtKB-KW"/>
</dbReference>
<evidence type="ECO:0000256" key="4">
    <source>
        <dbReference type="HAMAP-Rule" id="MF_00063"/>
    </source>
</evidence>